<name>A0ABX3MJT0_9RHOB</name>
<reference evidence="2 3" key="1">
    <citation type="submission" date="2016-11" db="EMBL/GenBank/DDBJ databases">
        <title>A multilocus sequence analysis scheme for characterization of bacteria in the genus Thioclava.</title>
        <authorList>
            <person name="Liu Y."/>
            <person name="Shao Z."/>
        </authorList>
    </citation>
    <scope>NUCLEOTIDE SEQUENCE [LARGE SCALE GENOMIC DNA]</scope>
    <source>
        <strain evidence="2 3">11.10-0-13</strain>
    </source>
</reference>
<evidence type="ECO:0000259" key="1">
    <source>
        <dbReference type="Pfam" id="PF03235"/>
    </source>
</evidence>
<dbReference type="RefSeq" id="WP_078574471.1">
    <property type="nucleotide sequence ID" value="NZ_MPZS01000002.1"/>
</dbReference>
<dbReference type="Pfam" id="PF03235">
    <property type="entry name" value="GmrSD_N"/>
    <property type="match status" value="1"/>
</dbReference>
<dbReference type="PANTHER" id="PTHR39639">
    <property type="entry name" value="CHROMOSOME 16, WHOLE GENOME SHOTGUN SEQUENCE"/>
    <property type="match status" value="1"/>
</dbReference>
<accession>A0ABX3MJT0</accession>
<evidence type="ECO:0000313" key="2">
    <source>
        <dbReference type="EMBL" id="OOY11774.1"/>
    </source>
</evidence>
<dbReference type="InterPro" id="IPR004919">
    <property type="entry name" value="GmrSD_N"/>
</dbReference>
<dbReference type="EMBL" id="MPZS01000002">
    <property type="protein sequence ID" value="OOY11774.1"/>
    <property type="molecule type" value="Genomic_DNA"/>
</dbReference>
<comment type="caution">
    <text evidence="2">The sequence shown here is derived from an EMBL/GenBank/DDBJ whole genome shotgun (WGS) entry which is preliminary data.</text>
</comment>
<sequence length="345" mass="39609">MDIKHRTKKLKDLVAIRDKVRLDPSWQRGPVWPAPKQALLIDSILRGYDIPMIYLWDRGAAAQPFRYEVVDGQQRLRAIWEFLDGDFSLNSDAPNIGAQPIAGKEYEKLPKSFRDKFDEFEVVIAYIENAQQPEISVVFSRMQMGVRLNPAELRNAIQTGYRQAVDTVARTHTFFAESKISAARFKHQDYLAHALSVCHHDGKREVKAPQLHDDYTYITDSAVYAPLVAEANNILDFLKDVNELAAKKLTQKWIFVDLFYFLYRHRSQMGKFDAPTFAKVYLAFEADRMKHNAEPENLLGGKASKDEKDLYAYIISFKIGGGERSNLMQRADVIDRRFKKALGVS</sequence>
<gene>
    <name evidence="2" type="ORF">BMG00_11855</name>
</gene>
<keyword evidence="3" id="KW-1185">Reference proteome</keyword>
<proteinExistence type="predicted"/>
<feature type="domain" description="GmrSD restriction endonucleases N-terminal" evidence="1">
    <location>
        <begin position="22"/>
        <end position="156"/>
    </location>
</feature>
<evidence type="ECO:0000313" key="3">
    <source>
        <dbReference type="Proteomes" id="UP000242224"/>
    </source>
</evidence>
<dbReference type="PANTHER" id="PTHR39639:SF1">
    <property type="entry name" value="DUF262 DOMAIN-CONTAINING PROTEIN"/>
    <property type="match status" value="1"/>
</dbReference>
<dbReference type="Proteomes" id="UP000242224">
    <property type="component" value="Unassembled WGS sequence"/>
</dbReference>
<organism evidence="2 3">
    <name type="scientific">Thioclava marina</name>
    <dbReference type="NCBI Taxonomy" id="1915077"/>
    <lineage>
        <taxon>Bacteria</taxon>
        <taxon>Pseudomonadati</taxon>
        <taxon>Pseudomonadota</taxon>
        <taxon>Alphaproteobacteria</taxon>
        <taxon>Rhodobacterales</taxon>
        <taxon>Paracoccaceae</taxon>
        <taxon>Thioclava</taxon>
    </lineage>
</organism>
<protein>
    <recommendedName>
        <fullName evidence="1">GmrSD restriction endonucleases N-terminal domain-containing protein</fullName>
    </recommendedName>
</protein>